<keyword evidence="2" id="KW-1185">Reference proteome</keyword>
<sequence length="794" mass="89016">MPVIKELVAAFARNVDQNSTALDESLAAIDQRLSPNPALAANLAFRVMMAILGTMLCWVPLKLLWRNGDFAASCLIVVVTILNVFTSLNSIIWSSDNWNVWWDGAGLCDIQIYLQQALYTAFAASIFAIIHHLAEQVRLDRATPVDREERGYIIWSQIAIIFPIPLIQVLFTYFDISQRYKIGTLVGCMPVYDVSWPRVLLYEAPTPAFVYASVPYAVTAFKRYWTILKITRGIVTSNSAASARAWQSQCRLYALFLSILAVYFPVSVYYMALNIRGGMEANFKPYDLDRIHNGNNPYPWDAITFVPSWMLPNSVINQPWIPIATSIAIVLFYGTTQDGLDMYREYAAALGRVFWRPRQASNVAANPGPIHNDDVGDEYTIHEHEEPNWIALSDLSPAPRRENTTPNSRHDGRRNAIYRPYPFLSSPVDESLIPAPLNLPNRPRTPGRPLPPTPLTLDDTSRLPVNTAKQTSPLTSTRVIAPFIPNRRSSLYFQEQSQQSQEQQTPTALRGPAGNLSRITETPDLNRNPGRDIISPWLASGRRIARVFSENGEVRSPNSPDYDPDHDSSTGPILPSQSGQREWVHYFPDFPDESPYRGESSPRTLETVDSTMHKTSRDIVQPRNMIGDWADSIPAPNVATTHAQVKWPFFSGSPESAEESGSSPAPSVSSSAASPSNQKGEEKEKTSSLKDKPGYEEENSFTRHRDDPPSPDPWDSPPDRLAPGLEAIRPRRPGYQRKRMPRGENINFDDYIKPKESPKETSKETSKESPEKTPKKGKEPEEEAESGNDSGFEK</sequence>
<dbReference type="Proteomes" id="UP001497680">
    <property type="component" value="Unassembled WGS sequence"/>
</dbReference>
<reference evidence="1 2" key="1">
    <citation type="journal article" date="2022" name="New Phytol.">
        <title>Ecological generalism drives hyperdiversity of secondary metabolite gene clusters in xylarialean endophytes.</title>
        <authorList>
            <person name="Franco M.E.E."/>
            <person name="Wisecaver J.H."/>
            <person name="Arnold A.E."/>
            <person name="Ju Y.M."/>
            <person name="Slot J.C."/>
            <person name="Ahrendt S."/>
            <person name="Moore L.P."/>
            <person name="Eastman K.E."/>
            <person name="Scott K."/>
            <person name="Konkel Z."/>
            <person name="Mondo S.J."/>
            <person name="Kuo A."/>
            <person name="Hayes R.D."/>
            <person name="Haridas S."/>
            <person name="Andreopoulos B."/>
            <person name="Riley R."/>
            <person name="LaButti K."/>
            <person name="Pangilinan J."/>
            <person name="Lipzen A."/>
            <person name="Amirebrahimi M."/>
            <person name="Yan J."/>
            <person name="Adam C."/>
            <person name="Keymanesh K."/>
            <person name="Ng V."/>
            <person name="Louie K."/>
            <person name="Northen T."/>
            <person name="Drula E."/>
            <person name="Henrissat B."/>
            <person name="Hsieh H.M."/>
            <person name="Youens-Clark K."/>
            <person name="Lutzoni F."/>
            <person name="Miadlikowska J."/>
            <person name="Eastwood D.C."/>
            <person name="Hamelin R.C."/>
            <person name="Grigoriev I.V."/>
            <person name="U'Ren J.M."/>
        </authorList>
    </citation>
    <scope>NUCLEOTIDE SEQUENCE [LARGE SCALE GENOMIC DNA]</scope>
    <source>
        <strain evidence="1 2">ER1909</strain>
    </source>
</reference>
<gene>
    <name evidence="1" type="ORF">F4821DRAFT_278815</name>
</gene>
<dbReference type="EMBL" id="MU394283">
    <property type="protein sequence ID" value="KAI6092554.1"/>
    <property type="molecule type" value="Genomic_DNA"/>
</dbReference>
<evidence type="ECO:0000313" key="2">
    <source>
        <dbReference type="Proteomes" id="UP001497680"/>
    </source>
</evidence>
<organism evidence="1 2">
    <name type="scientific">Hypoxylon rubiginosum</name>
    <dbReference type="NCBI Taxonomy" id="110542"/>
    <lineage>
        <taxon>Eukaryota</taxon>
        <taxon>Fungi</taxon>
        <taxon>Dikarya</taxon>
        <taxon>Ascomycota</taxon>
        <taxon>Pezizomycotina</taxon>
        <taxon>Sordariomycetes</taxon>
        <taxon>Xylariomycetidae</taxon>
        <taxon>Xylariales</taxon>
        <taxon>Hypoxylaceae</taxon>
        <taxon>Hypoxylon</taxon>
    </lineage>
</organism>
<comment type="caution">
    <text evidence="1">The sequence shown here is derived from an EMBL/GenBank/DDBJ whole genome shotgun (WGS) entry which is preliminary data.</text>
</comment>
<proteinExistence type="predicted"/>
<name>A0ACC0DIH0_9PEZI</name>
<evidence type="ECO:0000313" key="1">
    <source>
        <dbReference type="EMBL" id="KAI6092554.1"/>
    </source>
</evidence>
<accession>A0ACC0DIH0</accession>
<keyword evidence="1" id="KW-0675">Receptor</keyword>
<protein>
    <submittedName>
        <fullName evidence="1">Pheromone A receptor-domain-containing protein</fullName>
    </submittedName>
</protein>